<evidence type="ECO:0000313" key="1">
    <source>
        <dbReference type="EMBL" id="KAK1134586.1"/>
    </source>
</evidence>
<organism evidence="1 2">
    <name type="scientific">Melipona bicolor</name>
    <dbReference type="NCBI Taxonomy" id="60889"/>
    <lineage>
        <taxon>Eukaryota</taxon>
        <taxon>Metazoa</taxon>
        <taxon>Ecdysozoa</taxon>
        <taxon>Arthropoda</taxon>
        <taxon>Hexapoda</taxon>
        <taxon>Insecta</taxon>
        <taxon>Pterygota</taxon>
        <taxon>Neoptera</taxon>
        <taxon>Endopterygota</taxon>
        <taxon>Hymenoptera</taxon>
        <taxon>Apocrita</taxon>
        <taxon>Aculeata</taxon>
        <taxon>Apoidea</taxon>
        <taxon>Anthophila</taxon>
        <taxon>Apidae</taxon>
        <taxon>Melipona</taxon>
    </lineage>
</organism>
<sequence>MEQGSAVCRKEGRGRTVPAAGILHYHDARGEHRTKEEVYVDRNRAAIKSYLSYCYLRRNSPQVARNEHARIVVRSAAVAERQLVSEPSSHDDDSSNVAPYAWIPVWVSSRATMHLVGQVGWYCRSDCLGRCHCHQVVVQGAGTAKWGRYDGSPAGFLPVEMSTDDCATTG</sequence>
<dbReference type="EMBL" id="JAHYIQ010000002">
    <property type="protein sequence ID" value="KAK1134586.1"/>
    <property type="molecule type" value="Genomic_DNA"/>
</dbReference>
<reference evidence="1" key="1">
    <citation type="submission" date="2021-10" db="EMBL/GenBank/DDBJ databases">
        <title>Melipona bicolor Genome sequencing and assembly.</title>
        <authorList>
            <person name="Araujo N.S."/>
            <person name="Arias M.C."/>
        </authorList>
    </citation>
    <scope>NUCLEOTIDE SEQUENCE</scope>
    <source>
        <strain evidence="1">USP_2M_L1-L4_2017</strain>
        <tissue evidence="1">Whole body</tissue>
    </source>
</reference>
<comment type="caution">
    <text evidence="1">The sequence shown here is derived from an EMBL/GenBank/DDBJ whole genome shotgun (WGS) entry which is preliminary data.</text>
</comment>
<proteinExistence type="predicted"/>
<protein>
    <submittedName>
        <fullName evidence="1">Uncharacterized protein</fullName>
    </submittedName>
</protein>
<keyword evidence="2" id="KW-1185">Reference proteome</keyword>
<evidence type="ECO:0000313" key="2">
    <source>
        <dbReference type="Proteomes" id="UP001177670"/>
    </source>
</evidence>
<name>A0AA40GCN6_9HYME</name>
<dbReference type="Proteomes" id="UP001177670">
    <property type="component" value="Unassembled WGS sequence"/>
</dbReference>
<gene>
    <name evidence="1" type="ORF">K0M31_007368</name>
</gene>
<accession>A0AA40GCN6</accession>
<dbReference type="AlphaFoldDB" id="A0AA40GCN6"/>